<organism evidence="3 5">
    <name type="scientific">Thalassovita autumnalis</name>
    <dbReference type="NCBI Taxonomy" id="2072972"/>
    <lineage>
        <taxon>Bacteria</taxon>
        <taxon>Pseudomonadati</taxon>
        <taxon>Pseudomonadota</taxon>
        <taxon>Alphaproteobacteria</taxon>
        <taxon>Rhodobacterales</taxon>
        <taxon>Roseobacteraceae</taxon>
        <taxon>Thalassovita</taxon>
    </lineage>
</organism>
<evidence type="ECO:0000313" key="3">
    <source>
        <dbReference type="EMBL" id="CUH70506.1"/>
    </source>
</evidence>
<dbReference type="EMBL" id="CYSC01000007">
    <property type="protein sequence ID" value="CUH70506.1"/>
    <property type="molecule type" value="Genomic_DNA"/>
</dbReference>
<keyword evidence="4" id="KW-1185">Reference proteome</keyword>
<evidence type="ECO:0000313" key="5">
    <source>
        <dbReference type="Proteomes" id="UP000051887"/>
    </source>
</evidence>
<evidence type="ECO:0000313" key="2">
    <source>
        <dbReference type="EMBL" id="CUH65424.1"/>
    </source>
</evidence>
<dbReference type="Pfam" id="PF09931">
    <property type="entry name" value="Phage_phiJL001_Gp84_N"/>
    <property type="match status" value="1"/>
</dbReference>
<proteinExistence type="predicted"/>
<dbReference type="InterPro" id="IPR018964">
    <property type="entry name" value="Phage_phiJL001_Gp84_C"/>
</dbReference>
<protein>
    <recommendedName>
        <fullName evidence="1">Bacteriophage phiJL001 Gp84 C-terminal domain-containing protein</fullName>
    </recommendedName>
</protein>
<dbReference type="Pfam" id="PF09356">
    <property type="entry name" value="Phage_BR0599"/>
    <property type="match status" value="1"/>
</dbReference>
<evidence type="ECO:0000313" key="4">
    <source>
        <dbReference type="Proteomes" id="UP000051086"/>
    </source>
</evidence>
<evidence type="ECO:0000259" key="1">
    <source>
        <dbReference type="Pfam" id="PF09356"/>
    </source>
</evidence>
<dbReference type="EMBL" id="CYSB01000025">
    <property type="protein sequence ID" value="CUH65424.1"/>
    <property type="molecule type" value="Genomic_DNA"/>
</dbReference>
<accession>A0A0P1FQJ9</accession>
<gene>
    <name evidence="2" type="ORF">TL5118_01302</name>
    <name evidence="3" type="ORF">TL5120_00283</name>
</gene>
<dbReference type="Proteomes" id="UP000051086">
    <property type="component" value="Unassembled WGS sequence"/>
</dbReference>
<dbReference type="AlphaFoldDB" id="A0A0P1FQJ9"/>
<dbReference type="RefSeq" id="WP_058241853.1">
    <property type="nucleotide sequence ID" value="NZ_CYSB01000025.1"/>
</dbReference>
<dbReference type="OrthoDB" id="1633386at2"/>
<reference evidence="3 5" key="2">
    <citation type="submission" date="2015-09" db="EMBL/GenBank/DDBJ databases">
        <authorList>
            <consortium name="Swine Surveillance"/>
        </authorList>
    </citation>
    <scope>NUCLEOTIDE SEQUENCE [LARGE SCALE GENOMIC DNA]</scope>
    <source>
        <strain evidence="3 5">5120</strain>
    </source>
</reference>
<sequence length="294" mass="31412">MRISEELQQHLDSGVTTLCRCWLVERRDGQRLGFTDHDGALVFDGLTFEADSGLTASALQQATGLSVDNAEALGALRSAKVSEVDIAAGRYDGAAVTCWLVNWAAPAERAVMFHGSFGALERSAGAFRAELRGLTDALNEPMGRSFQKPCSAVLGDQACGLDLATPGLRYDGTVEVVIDASSLRFTALPGFEDGWFTRGALQVLDGAAAGLRAPVKRDQTGPKGRLITLWEPLPILPAPGDTLRLVAGCDKRFSTCRLKFNNAVNFQGFPDIPGDDWITLDPSASTARNGGSRR</sequence>
<dbReference type="NCBIfam" id="TIGR02218">
    <property type="entry name" value="phg_TIGR02218"/>
    <property type="match status" value="1"/>
</dbReference>
<feature type="domain" description="Bacteriophage phiJL001 Gp84 C-terminal" evidence="1">
    <location>
        <begin position="194"/>
        <end position="276"/>
    </location>
</feature>
<name>A0A0P1FQJ9_9RHOB</name>
<reference evidence="2 4" key="1">
    <citation type="submission" date="2015-09" db="EMBL/GenBank/DDBJ databases">
        <authorList>
            <person name="Rodrigo-Torres L."/>
            <person name="Arahal D.R."/>
        </authorList>
    </citation>
    <scope>NUCLEOTIDE SEQUENCE [LARGE SCALE GENOMIC DNA]</scope>
    <source>
        <strain evidence="2 4">CECT 5118</strain>
    </source>
</reference>
<dbReference type="InterPro" id="IPR011928">
    <property type="entry name" value="Phage_phiJL001_Gp84"/>
</dbReference>
<dbReference type="Proteomes" id="UP000051887">
    <property type="component" value="Unassembled WGS sequence"/>
</dbReference>